<organism evidence="1">
    <name type="scientific">Anguilla anguilla</name>
    <name type="common">European freshwater eel</name>
    <name type="synonym">Muraena anguilla</name>
    <dbReference type="NCBI Taxonomy" id="7936"/>
    <lineage>
        <taxon>Eukaryota</taxon>
        <taxon>Metazoa</taxon>
        <taxon>Chordata</taxon>
        <taxon>Craniata</taxon>
        <taxon>Vertebrata</taxon>
        <taxon>Euteleostomi</taxon>
        <taxon>Actinopterygii</taxon>
        <taxon>Neopterygii</taxon>
        <taxon>Teleostei</taxon>
        <taxon>Anguilliformes</taxon>
        <taxon>Anguillidae</taxon>
        <taxon>Anguilla</taxon>
    </lineage>
</organism>
<reference evidence="1" key="2">
    <citation type="journal article" date="2015" name="Fish Shellfish Immunol.">
        <title>Early steps in the European eel (Anguilla anguilla)-Vibrio vulnificus interaction in the gills: Role of the RtxA13 toxin.</title>
        <authorList>
            <person name="Callol A."/>
            <person name="Pajuelo D."/>
            <person name="Ebbesson L."/>
            <person name="Teles M."/>
            <person name="MacKenzie S."/>
            <person name="Amaro C."/>
        </authorList>
    </citation>
    <scope>NUCLEOTIDE SEQUENCE</scope>
</reference>
<dbReference type="AlphaFoldDB" id="A0A0E9W057"/>
<evidence type="ECO:0000313" key="1">
    <source>
        <dbReference type="EMBL" id="JAH82940.1"/>
    </source>
</evidence>
<name>A0A0E9W057_ANGAN</name>
<dbReference type="EMBL" id="GBXM01025637">
    <property type="protein sequence ID" value="JAH82940.1"/>
    <property type="molecule type" value="Transcribed_RNA"/>
</dbReference>
<protein>
    <submittedName>
        <fullName evidence="1">Uncharacterized protein</fullName>
    </submittedName>
</protein>
<proteinExistence type="predicted"/>
<accession>A0A0E9W057</accession>
<reference evidence="1" key="1">
    <citation type="submission" date="2014-11" db="EMBL/GenBank/DDBJ databases">
        <authorList>
            <person name="Amaro Gonzalez C."/>
        </authorList>
    </citation>
    <scope>NUCLEOTIDE SEQUENCE</scope>
</reference>
<sequence>MYSTLPALHTHTHTHTYA</sequence>